<feature type="domain" description="Peptidase M12A" evidence="15">
    <location>
        <begin position="35"/>
        <end position="229"/>
    </location>
</feature>
<keyword evidence="9 11" id="KW-1015">Disulfide bond</keyword>
<dbReference type="SMART" id="SM00254">
    <property type="entry name" value="ShKT"/>
    <property type="match status" value="3"/>
</dbReference>
<comment type="cofactor">
    <cofactor evidence="12 13">
        <name>Zn(2+)</name>
        <dbReference type="ChEBI" id="CHEBI:29105"/>
    </cofactor>
    <text evidence="12 13">Binds 1 zinc ion per subunit.</text>
</comment>
<feature type="domain" description="ShKT" evidence="14">
    <location>
        <begin position="248"/>
        <end position="282"/>
    </location>
</feature>
<evidence type="ECO:0000256" key="11">
    <source>
        <dbReference type="PROSITE-ProRule" id="PRU01005"/>
    </source>
</evidence>
<dbReference type="GO" id="GO:0008270">
    <property type="term" value="F:zinc ion binding"/>
    <property type="evidence" value="ECO:0007669"/>
    <property type="project" value="UniProtKB-UniRule"/>
</dbReference>
<protein>
    <recommendedName>
        <fullName evidence="13">Metalloendopeptidase</fullName>
        <ecNumber evidence="13">3.4.24.-</ecNumber>
    </recommendedName>
</protein>
<dbReference type="CDD" id="cd04280">
    <property type="entry name" value="ZnMc_astacin_like"/>
    <property type="match status" value="1"/>
</dbReference>
<dbReference type="Pfam" id="PF01549">
    <property type="entry name" value="ShK"/>
    <property type="match status" value="3"/>
</dbReference>
<accession>A0AAW2HP58</accession>
<comment type="caution">
    <text evidence="11">Lacks conserved residue(s) required for the propagation of feature annotation.</text>
</comment>
<keyword evidence="6 12" id="KW-0862">Zinc</keyword>
<keyword evidence="5 12" id="KW-0378">Hydrolase</keyword>
<dbReference type="AlphaFoldDB" id="A0AAW2HP58"/>
<feature type="domain" description="ShKT" evidence="14">
    <location>
        <begin position="332"/>
        <end position="366"/>
    </location>
</feature>
<dbReference type="EC" id="3.4.24.-" evidence="13"/>
<feature type="active site" evidence="12">
    <location>
        <position position="126"/>
    </location>
</feature>
<dbReference type="FunFam" id="3.40.390.10:FF:000015">
    <property type="entry name" value="Meprin A subunit"/>
    <property type="match status" value="1"/>
</dbReference>
<proteinExistence type="predicted"/>
<dbReference type="PROSITE" id="PS51670">
    <property type="entry name" value="SHKT"/>
    <property type="match status" value="3"/>
</dbReference>
<evidence type="ECO:0000256" key="7">
    <source>
        <dbReference type="ARBA" id="ARBA00023049"/>
    </source>
</evidence>
<evidence type="ECO:0000256" key="8">
    <source>
        <dbReference type="ARBA" id="ARBA00023145"/>
    </source>
</evidence>
<dbReference type="GO" id="GO:0006508">
    <property type="term" value="P:proteolysis"/>
    <property type="evidence" value="ECO:0007669"/>
    <property type="project" value="UniProtKB-KW"/>
</dbReference>
<dbReference type="PRINTS" id="PR00480">
    <property type="entry name" value="ASTACIN"/>
</dbReference>
<evidence type="ECO:0000256" key="1">
    <source>
        <dbReference type="ARBA" id="ARBA00002657"/>
    </source>
</evidence>
<evidence type="ECO:0000259" key="15">
    <source>
        <dbReference type="PROSITE" id="PS51864"/>
    </source>
</evidence>
<evidence type="ECO:0000256" key="3">
    <source>
        <dbReference type="ARBA" id="ARBA00022723"/>
    </source>
</evidence>
<dbReference type="InterPro" id="IPR003582">
    <property type="entry name" value="ShKT_dom"/>
</dbReference>
<feature type="disulfide bond" evidence="11">
    <location>
        <begin position="332"/>
        <end position="366"/>
    </location>
</feature>
<comment type="caution">
    <text evidence="16">The sequence shown here is derived from an EMBL/GenBank/DDBJ whole genome shotgun (WGS) entry which is preliminary data.</text>
</comment>
<keyword evidence="7 12" id="KW-0482">Metalloprotease</keyword>
<dbReference type="Pfam" id="PF01400">
    <property type="entry name" value="Astacin"/>
    <property type="match status" value="1"/>
</dbReference>
<reference evidence="16" key="1">
    <citation type="journal article" date="2024" name="Gigascience">
        <title>Chromosome-level genome of the poultry shaft louse Menopon gallinae provides insight into the host-switching and adaptive evolution of parasitic lice.</title>
        <authorList>
            <person name="Xu Y."/>
            <person name="Ma L."/>
            <person name="Liu S."/>
            <person name="Liang Y."/>
            <person name="Liu Q."/>
            <person name="He Z."/>
            <person name="Tian L."/>
            <person name="Duan Y."/>
            <person name="Cai W."/>
            <person name="Li H."/>
            <person name="Song F."/>
        </authorList>
    </citation>
    <scope>NUCLEOTIDE SEQUENCE</scope>
    <source>
        <strain evidence="16">Cailab_2023a</strain>
    </source>
</reference>
<gene>
    <name evidence="16" type="ORF">PYX00_008521</name>
</gene>
<dbReference type="InterPro" id="IPR001506">
    <property type="entry name" value="Peptidase_M12A"/>
</dbReference>
<feature type="disulfide bond" evidence="11">
    <location>
        <begin position="286"/>
        <end position="320"/>
    </location>
</feature>
<keyword evidence="3 12" id="KW-0479">Metal-binding</keyword>
<evidence type="ECO:0000256" key="12">
    <source>
        <dbReference type="PROSITE-ProRule" id="PRU01211"/>
    </source>
</evidence>
<evidence type="ECO:0000256" key="6">
    <source>
        <dbReference type="ARBA" id="ARBA00022833"/>
    </source>
</evidence>
<evidence type="ECO:0000313" key="16">
    <source>
        <dbReference type="EMBL" id="KAL0271416.1"/>
    </source>
</evidence>
<dbReference type="PANTHER" id="PTHR10127">
    <property type="entry name" value="DISCOIDIN, CUB, EGF, LAMININ , AND ZINC METALLOPROTEASE DOMAIN CONTAINING"/>
    <property type="match status" value="1"/>
</dbReference>
<evidence type="ECO:0000256" key="10">
    <source>
        <dbReference type="ARBA" id="ARBA00023180"/>
    </source>
</evidence>
<evidence type="ECO:0000256" key="9">
    <source>
        <dbReference type="ARBA" id="ARBA00023157"/>
    </source>
</evidence>
<name>A0AAW2HP58_9NEOP</name>
<evidence type="ECO:0000256" key="13">
    <source>
        <dbReference type="RuleBase" id="RU361183"/>
    </source>
</evidence>
<evidence type="ECO:0000256" key="5">
    <source>
        <dbReference type="ARBA" id="ARBA00022801"/>
    </source>
</evidence>
<dbReference type="EMBL" id="JARGDH010000004">
    <property type="protein sequence ID" value="KAL0271416.1"/>
    <property type="molecule type" value="Genomic_DNA"/>
</dbReference>
<evidence type="ECO:0000256" key="2">
    <source>
        <dbReference type="ARBA" id="ARBA00022670"/>
    </source>
</evidence>
<dbReference type="InterPro" id="IPR034035">
    <property type="entry name" value="Astacin-like_dom"/>
</dbReference>
<feature type="binding site" evidence="12">
    <location>
        <position position="125"/>
    </location>
    <ligand>
        <name>Zn(2+)</name>
        <dbReference type="ChEBI" id="CHEBI:29105"/>
        <note>catalytic</note>
    </ligand>
</feature>
<feature type="domain" description="ShKT" evidence="14">
    <location>
        <begin position="286"/>
        <end position="320"/>
    </location>
</feature>
<keyword evidence="4" id="KW-0732">Signal</keyword>
<organism evidence="16">
    <name type="scientific">Menopon gallinae</name>
    <name type="common">poultry shaft louse</name>
    <dbReference type="NCBI Taxonomy" id="328185"/>
    <lineage>
        <taxon>Eukaryota</taxon>
        <taxon>Metazoa</taxon>
        <taxon>Ecdysozoa</taxon>
        <taxon>Arthropoda</taxon>
        <taxon>Hexapoda</taxon>
        <taxon>Insecta</taxon>
        <taxon>Pterygota</taxon>
        <taxon>Neoptera</taxon>
        <taxon>Paraneoptera</taxon>
        <taxon>Psocodea</taxon>
        <taxon>Troctomorpha</taxon>
        <taxon>Phthiraptera</taxon>
        <taxon>Amblycera</taxon>
        <taxon>Menoponidae</taxon>
        <taxon>Menopon</taxon>
    </lineage>
</organism>
<sequence length="366" mass="41614">MDENSPDPIQAAGLFEGDIAGINISDININPDGRNAIRNSNQKWGGGVIPYVISSAFSQYERSVIAAAFLDYQANTCIRFVPRTRQRDYVYLLKGSGCSSQVGRSGSGQQISLGPGCVYKGVIIHELMHAVGFWHEQSRTDRDNYVTVLWKNIIPGMEYNFNKYNWDMIQTLGVPYDTSSVMHYTRLSFSKDGRSPTIVPKNPNVDFIGQRTGFSKSDLMKINRLYKCTDELVIKPPVIKPPVPDNKCLNNHKFCDYWSRLGECMKNPSWMLVNCKKSCQQCGKQCNNYNKDCEYWARIGECTKNPSYMTIYCARSCNTCHQNSNGNDVAKCVDYNQYCPAWAKDNQCTVNPNYMLRYCRLSCKQC</sequence>
<feature type="binding site" evidence="12">
    <location>
        <position position="135"/>
    </location>
    <ligand>
        <name>Zn(2+)</name>
        <dbReference type="ChEBI" id="CHEBI:29105"/>
        <note>catalytic</note>
    </ligand>
</feature>
<dbReference type="SUPFAM" id="SSF55486">
    <property type="entry name" value="Metalloproteases ('zincins'), catalytic domain"/>
    <property type="match status" value="1"/>
</dbReference>
<dbReference type="PANTHER" id="PTHR10127:SF780">
    <property type="entry name" value="METALLOENDOPEPTIDASE"/>
    <property type="match status" value="1"/>
</dbReference>
<dbReference type="PROSITE" id="PS51864">
    <property type="entry name" value="ASTACIN"/>
    <property type="match status" value="1"/>
</dbReference>
<dbReference type="SMART" id="SM00235">
    <property type="entry name" value="ZnMc"/>
    <property type="match status" value="1"/>
</dbReference>
<evidence type="ECO:0000256" key="4">
    <source>
        <dbReference type="ARBA" id="ARBA00022729"/>
    </source>
</evidence>
<keyword evidence="10" id="KW-0325">Glycoprotein</keyword>
<evidence type="ECO:0000259" key="14">
    <source>
        <dbReference type="PROSITE" id="PS51670"/>
    </source>
</evidence>
<dbReference type="Gene3D" id="3.40.390.10">
    <property type="entry name" value="Collagenase (Catalytic Domain)"/>
    <property type="match status" value="1"/>
</dbReference>
<feature type="disulfide bond" evidence="11">
    <location>
        <begin position="248"/>
        <end position="282"/>
    </location>
</feature>
<keyword evidence="2 12" id="KW-0645">Protease</keyword>
<comment type="function">
    <text evidence="1">Metalloprotease.</text>
</comment>
<dbReference type="InterPro" id="IPR006026">
    <property type="entry name" value="Peptidase_Metallo"/>
</dbReference>
<dbReference type="GO" id="GO:0004222">
    <property type="term" value="F:metalloendopeptidase activity"/>
    <property type="evidence" value="ECO:0007669"/>
    <property type="project" value="UniProtKB-UniRule"/>
</dbReference>
<feature type="binding site" evidence="12">
    <location>
        <position position="129"/>
    </location>
    <ligand>
        <name>Zn(2+)</name>
        <dbReference type="ChEBI" id="CHEBI:29105"/>
        <note>catalytic</note>
    </ligand>
</feature>
<dbReference type="InterPro" id="IPR024079">
    <property type="entry name" value="MetalloPept_cat_dom_sf"/>
</dbReference>
<keyword evidence="8" id="KW-0865">Zymogen</keyword>